<organism evidence="2 3">
    <name type="scientific">Tectimicrobiota bacterium</name>
    <dbReference type="NCBI Taxonomy" id="2528274"/>
    <lineage>
        <taxon>Bacteria</taxon>
        <taxon>Pseudomonadati</taxon>
        <taxon>Nitrospinota/Tectimicrobiota group</taxon>
        <taxon>Candidatus Tectimicrobiota</taxon>
    </lineage>
</organism>
<gene>
    <name evidence="2" type="ORF">HYY65_06235</name>
</gene>
<evidence type="ECO:0000313" key="2">
    <source>
        <dbReference type="EMBL" id="MBI3014649.1"/>
    </source>
</evidence>
<dbReference type="AlphaFoldDB" id="A0A932M0G0"/>
<feature type="compositionally biased region" description="Basic and acidic residues" evidence="1">
    <location>
        <begin position="47"/>
        <end position="60"/>
    </location>
</feature>
<feature type="region of interest" description="Disordered" evidence="1">
    <location>
        <begin position="28"/>
        <end position="76"/>
    </location>
</feature>
<feature type="compositionally biased region" description="Basic residues" evidence="1">
    <location>
        <begin position="61"/>
        <end position="76"/>
    </location>
</feature>
<evidence type="ECO:0000313" key="3">
    <source>
        <dbReference type="Proteomes" id="UP000741360"/>
    </source>
</evidence>
<comment type="caution">
    <text evidence="2">The sequence shown here is derived from an EMBL/GenBank/DDBJ whole genome shotgun (WGS) entry which is preliminary data.</text>
</comment>
<name>A0A932M0G0_UNCTE</name>
<feature type="non-terminal residue" evidence="2">
    <location>
        <position position="1"/>
    </location>
</feature>
<accession>A0A932M0G0</accession>
<protein>
    <submittedName>
        <fullName evidence="2">Transposase</fullName>
    </submittedName>
</protein>
<dbReference type="Proteomes" id="UP000741360">
    <property type="component" value="Unassembled WGS sequence"/>
</dbReference>
<dbReference type="EMBL" id="JACPSX010000108">
    <property type="protein sequence ID" value="MBI3014649.1"/>
    <property type="molecule type" value="Genomic_DNA"/>
</dbReference>
<evidence type="ECO:0000256" key="1">
    <source>
        <dbReference type="SAM" id="MobiDB-lite"/>
    </source>
</evidence>
<proteinExistence type="predicted"/>
<reference evidence="2" key="1">
    <citation type="submission" date="2020-07" db="EMBL/GenBank/DDBJ databases">
        <title>Huge and variable diversity of episymbiotic CPR bacteria and DPANN archaea in groundwater ecosystems.</title>
        <authorList>
            <person name="He C.Y."/>
            <person name="Keren R."/>
            <person name="Whittaker M."/>
            <person name="Farag I.F."/>
            <person name="Doudna J."/>
            <person name="Cate J.H.D."/>
            <person name="Banfield J.F."/>
        </authorList>
    </citation>
    <scope>NUCLEOTIDE SEQUENCE</scope>
    <source>
        <strain evidence="2">NC_groundwater_717_Ag_S-0.2um_59_8</strain>
    </source>
</reference>
<sequence>DDQLVKVSPLLEIVGDWKLFLSSAEEEETMNDIRKHERTGRPLGNERFTEPLERIMERTLRRQKPGPKGARKLQVK</sequence>